<name>A0ABR2ASF7_9ROSI</name>
<comment type="caution">
    <text evidence="1">The sequence shown here is derived from an EMBL/GenBank/DDBJ whole genome shotgun (WGS) entry which is preliminary data.</text>
</comment>
<sequence length="107" mass="12383">MKQVPSGQPPTEQSQTTTQPPRTTLVKQPCQPRQKQPIRRKEPVVHHDSRKKQNNPRHTNPRWMPSNTQDSTATTQDTPRSNVTNTRVDYCHELMFIFLFLVDAHGV</sequence>
<accession>A0ABR2ASF7</accession>
<proteinExistence type="predicted"/>
<dbReference type="EMBL" id="JBBPBM010000334">
    <property type="protein sequence ID" value="KAK8497030.1"/>
    <property type="molecule type" value="Genomic_DNA"/>
</dbReference>
<gene>
    <name evidence="1" type="ORF">V6N12_067134</name>
</gene>
<organism evidence="1 2">
    <name type="scientific">Hibiscus sabdariffa</name>
    <name type="common">roselle</name>
    <dbReference type="NCBI Taxonomy" id="183260"/>
    <lineage>
        <taxon>Eukaryota</taxon>
        <taxon>Viridiplantae</taxon>
        <taxon>Streptophyta</taxon>
        <taxon>Embryophyta</taxon>
        <taxon>Tracheophyta</taxon>
        <taxon>Spermatophyta</taxon>
        <taxon>Magnoliopsida</taxon>
        <taxon>eudicotyledons</taxon>
        <taxon>Gunneridae</taxon>
        <taxon>Pentapetalae</taxon>
        <taxon>rosids</taxon>
        <taxon>malvids</taxon>
        <taxon>Malvales</taxon>
        <taxon>Malvaceae</taxon>
        <taxon>Malvoideae</taxon>
        <taxon>Hibiscus</taxon>
    </lineage>
</organism>
<evidence type="ECO:0000313" key="1">
    <source>
        <dbReference type="EMBL" id="KAK8497030.1"/>
    </source>
</evidence>
<keyword evidence="2" id="KW-1185">Reference proteome</keyword>
<protein>
    <submittedName>
        <fullName evidence="1">Uncharacterized protein</fullName>
    </submittedName>
</protein>
<evidence type="ECO:0000313" key="2">
    <source>
        <dbReference type="Proteomes" id="UP001472677"/>
    </source>
</evidence>
<reference evidence="1 2" key="1">
    <citation type="journal article" date="2024" name="G3 (Bethesda)">
        <title>Genome assembly of Hibiscus sabdariffa L. provides insights into metabolisms of medicinal natural products.</title>
        <authorList>
            <person name="Kim T."/>
        </authorList>
    </citation>
    <scope>NUCLEOTIDE SEQUENCE [LARGE SCALE GENOMIC DNA]</scope>
    <source>
        <strain evidence="1">TK-2024</strain>
        <tissue evidence="1">Old leaves</tissue>
    </source>
</reference>
<dbReference type="Proteomes" id="UP001472677">
    <property type="component" value="Unassembled WGS sequence"/>
</dbReference>